<feature type="chain" id="PRO_5010539739" evidence="6">
    <location>
        <begin position="23"/>
        <end position="360"/>
    </location>
</feature>
<dbReference type="Gene3D" id="3.40.190.10">
    <property type="entry name" value="Periplasmic binding protein-like II"/>
    <property type="match status" value="2"/>
</dbReference>
<evidence type="ECO:0000256" key="4">
    <source>
        <dbReference type="ARBA" id="ARBA00022764"/>
    </source>
</evidence>
<feature type="signal peptide" evidence="6">
    <location>
        <begin position="1"/>
        <end position="22"/>
    </location>
</feature>
<dbReference type="GO" id="GO:0019808">
    <property type="term" value="F:polyamine binding"/>
    <property type="evidence" value="ECO:0007669"/>
    <property type="project" value="InterPro"/>
</dbReference>
<dbReference type="CDD" id="cd13590">
    <property type="entry name" value="PBP2_PotD_PotF_like"/>
    <property type="match status" value="1"/>
</dbReference>
<feature type="binding site" evidence="5">
    <location>
        <position position="94"/>
    </location>
    <ligand>
        <name>spermidine</name>
        <dbReference type="ChEBI" id="CHEBI:57834"/>
    </ligand>
</feature>
<dbReference type="GO" id="GO:0015846">
    <property type="term" value="P:polyamine transport"/>
    <property type="evidence" value="ECO:0007669"/>
    <property type="project" value="InterPro"/>
</dbReference>
<dbReference type="OrthoDB" id="9769319at2"/>
<dbReference type="InterPro" id="IPR001188">
    <property type="entry name" value="Sperm_putr-bd"/>
</dbReference>
<dbReference type="PIRSF" id="PIRSF019574">
    <property type="entry name" value="Periplasmic_polyamine_BP"/>
    <property type="match status" value="1"/>
</dbReference>
<dbReference type="AlphaFoldDB" id="A0A1U7HMK5"/>
<evidence type="ECO:0000256" key="3">
    <source>
        <dbReference type="ARBA" id="ARBA00022729"/>
    </source>
</evidence>
<sequence>MKKIFIFLLLFIVGVTLPFGCAANQSNFRGGNNSQENVLSVYNFSTYIDPAIIKEFEQKYSAKVKYDTYESMDDLYAKLKPGNPGYDVIFPSDYMVTIMGKENLVEEFNLANIPNIKNLDPKFLKAPFDPENKYSLPYQWGTMGLGYNIQKTGGEIDSWATVFDPKYKAKVALMDELRTMMGAILIYLGYDANTTNPDEINKAKDFLIQHKDNIAAFAPDTGQMLLDQGEVDIAVEWNGDIFQIMEENPNIRYAIPKEGTVIWMDNMSIAKGAPHKELAEKFINFLLEPEVGARISNFVKYATPNKMALEKGLINKEDLKNPGIYPSAETFNKMTFIKDVGEANQLYDQAWTEIKAEIGG</sequence>
<comment type="caution">
    <text evidence="7">The sequence shown here is derived from an EMBL/GenBank/DDBJ whole genome shotgun (WGS) entry which is preliminary data.</text>
</comment>
<keyword evidence="2" id="KW-0813">Transport</keyword>
<evidence type="ECO:0000256" key="5">
    <source>
        <dbReference type="PIRSR" id="PIRSR019574-1"/>
    </source>
</evidence>
<evidence type="ECO:0000313" key="7">
    <source>
        <dbReference type="EMBL" id="OKH24830.1"/>
    </source>
</evidence>
<gene>
    <name evidence="7" type="ORF">NIES593_06330</name>
</gene>
<dbReference type="PRINTS" id="PR00909">
    <property type="entry name" value="SPERMDNBNDNG"/>
</dbReference>
<evidence type="ECO:0000256" key="6">
    <source>
        <dbReference type="SAM" id="SignalP"/>
    </source>
</evidence>
<dbReference type="RefSeq" id="WP_073598776.1">
    <property type="nucleotide sequence ID" value="NZ_MRCB01000005.1"/>
</dbReference>
<dbReference type="GO" id="GO:0042597">
    <property type="term" value="C:periplasmic space"/>
    <property type="evidence" value="ECO:0007669"/>
    <property type="project" value="UniProtKB-SubCell"/>
</dbReference>
<dbReference type="Proteomes" id="UP000186868">
    <property type="component" value="Unassembled WGS sequence"/>
</dbReference>
<dbReference type="Pfam" id="PF13416">
    <property type="entry name" value="SBP_bac_8"/>
    <property type="match status" value="1"/>
</dbReference>
<dbReference type="SUPFAM" id="SSF53850">
    <property type="entry name" value="Periplasmic binding protein-like II"/>
    <property type="match status" value="1"/>
</dbReference>
<evidence type="ECO:0000313" key="8">
    <source>
        <dbReference type="Proteomes" id="UP000186868"/>
    </source>
</evidence>
<evidence type="ECO:0000256" key="2">
    <source>
        <dbReference type="ARBA" id="ARBA00022448"/>
    </source>
</evidence>
<keyword evidence="8" id="KW-1185">Reference proteome</keyword>
<reference evidence="7 8" key="1">
    <citation type="submission" date="2016-11" db="EMBL/GenBank/DDBJ databases">
        <title>Draft Genome Sequences of Nine Cyanobacterial Strains from Diverse Habitats.</title>
        <authorList>
            <person name="Zhu T."/>
            <person name="Hou S."/>
            <person name="Lu X."/>
            <person name="Hess W.R."/>
        </authorList>
    </citation>
    <scope>NUCLEOTIDE SEQUENCE [LARGE SCALE GENOMIC DNA]</scope>
    <source>
        <strain evidence="7 8">NIES-593</strain>
    </source>
</reference>
<name>A0A1U7HMK5_9CYAN</name>
<dbReference type="EMBL" id="MRCB01000005">
    <property type="protein sequence ID" value="OKH24830.1"/>
    <property type="molecule type" value="Genomic_DNA"/>
</dbReference>
<comment type="subcellular location">
    <subcellularLocation>
        <location evidence="1">Periplasm</location>
    </subcellularLocation>
</comment>
<dbReference type="PANTHER" id="PTHR30222">
    <property type="entry name" value="SPERMIDINE/PUTRESCINE-BINDING PERIPLASMIC PROTEIN"/>
    <property type="match status" value="1"/>
</dbReference>
<accession>A0A1U7HMK5</accession>
<dbReference type="InterPro" id="IPR006059">
    <property type="entry name" value="SBP"/>
</dbReference>
<keyword evidence="4" id="KW-0574">Periplasm</keyword>
<proteinExistence type="predicted"/>
<keyword evidence="3 6" id="KW-0732">Signal</keyword>
<dbReference type="STRING" id="1921803.NIES593_06330"/>
<dbReference type="PANTHER" id="PTHR30222:SF17">
    <property type="entry name" value="SPERMIDINE_PUTRESCINE-BINDING PERIPLASMIC PROTEIN"/>
    <property type="match status" value="1"/>
</dbReference>
<organism evidence="7 8">
    <name type="scientific">Hydrococcus rivularis NIES-593</name>
    <dbReference type="NCBI Taxonomy" id="1921803"/>
    <lineage>
        <taxon>Bacteria</taxon>
        <taxon>Bacillati</taxon>
        <taxon>Cyanobacteriota</taxon>
        <taxon>Cyanophyceae</taxon>
        <taxon>Pleurocapsales</taxon>
        <taxon>Hydrococcaceae</taxon>
        <taxon>Hydrococcus</taxon>
    </lineage>
</organism>
<protein>
    <submittedName>
        <fullName evidence="7">ABC transporter substrate-binding protein</fullName>
    </submittedName>
</protein>
<evidence type="ECO:0000256" key="1">
    <source>
        <dbReference type="ARBA" id="ARBA00004418"/>
    </source>
</evidence>